<dbReference type="EMBL" id="KN716246">
    <property type="protein sequence ID" value="KJH49077.1"/>
    <property type="molecule type" value="Genomic_DNA"/>
</dbReference>
<sequence length="60" mass="6977">MMGCMRRLRAAPSLTPQAHKPFIRCFIGIGTLRKSKRCTDIHTHGKRMTYEKFVMDEPII</sequence>
<proteinExistence type="predicted"/>
<protein>
    <submittedName>
        <fullName evidence="1">Uncharacterized protein</fullName>
    </submittedName>
</protein>
<name>A0A0D8XYZ0_DICVI</name>
<evidence type="ECO:0000313" key="2">
    <source>
        <dbReference type="Proteomes" id="UP000053766"/>
    </source>
</evidence>
<accession>A0A0D8XYZ0</accession>
<organism evidence="1 2">
    <name type="scientific">Dictyocaulus viviparus</name>
    <name type="common">Bovine lungworm</name>
    <dbReference type="NCBI Taxonomy" id="29172"/>
    <lineage>
        <taxon>Eukaryota</taxon>
        <taxon>Metazoa</taxon>
        <taxon>Ecdysozoa</taxon>
        <taxon>Nematoda</taxon>
        <taxon>Chromadorea</taxon>
        <taxon>Rhabditida</taxon>
        <taxon>Rhabditina</taxon>
        <taxon>Rhabditomorpha</taxon>
        <taxon>Strongyloidea</taxon>
        <taxon>Metastrongylidae</taxon>
        <taxon>Dictyocaulus</taxon>
    </lineage>
</organism>
<dbReference type="AlphaFoldDB" id="A0A0D8XYZ0"/>
<reference evidence="1 2" key="1">
    <citation type="submission" date="2013-11" db="EMBL/GenBank/DDBJ databases">
        <title>Draft genome of the bovine lungworm Dictyocaulus viviparus.</title>
        <authorList>
            <person name="Mitreva M."/>
        </authorList>
    </citation>
    <scope>NUCLEOTIDE SEQUENCE [LARGE SCALE GENOMIC DNA]</scope>
    <source>
        <strain evidence="1 2">HannoverDv2000</strain>
    </source>
</reference>
<dbReference type="Proteomes" id="UP000053766">
    <property type="component" value="Unassembled WGS sequence"/>
</dbReference>
<gene>
    <name evidence="1" type="ORF">DICVIV_04784</name>
</gene>
<keyword evidence="2" id="KW-1185">Reference proteome</keyword>
<reference evidence="2" key="2">
    <citation type="journal article" date="2016" name="Sci. Rep.">
        <title>Dictyocaulus viviparus genome, variome and transcriptome elucidate lungworm biology and support future intervention.</title>
        <authorList>
            <person name="McNulty S.N."/>
            <person name="Strube C."/>
            <person name="Rosa B.A."/>
            <person name="Martin J.C."/>
            <person name="Tyagi R."/>
            <person name="Choi Y.J."/>
            <person name="Wang Q."/>
            <person name="Hallsworth Pepin K."/>
            <person name="Zhang X."/>
            <person name="Ozersky P."/>
            <person name="Wilson R.K."/>
            <person name="Sternberg P.W."/>
            <person name="Gasser R.B."/>
            <person name="Mitreva M."/>
        </authorList>
    </citation>
    <scope>NUCLEOTIDE SEQUENCE [LARGE SCALE GENOMIC DNA]</scope>
    <source>
        <strain evidence="2">HannoverDv2000</strain>
    </source>
</reference>
<evidence type="ECO:0000313" key="1">
    <source>
        <dbReference type="EMBL" id="KJH49077.1"/>
    </source>
</evidence>